<feature type="compositionally biased region" description="Pro residues" evidence="1">
    <location>
        <begin position="585"/>
        <end position="597"/>
    </location>
</feature>
<reference evidence="5" key="1">
    <citation type="submission" date="2017-04" db="EMBL/GenBank/DDBJ databases">
        <title>Population genomics of picophytoplankton unveils novel chromosome hypervariability.</title>
        <authorList>
            <consortium name="DOE Joint Genome Institute"/>
            <person name="Blanc-Mathieu R."/>
            <person name="Krasovec M."/>
            <person name="Hebrard M."/>
            <person name="Yau S."/>
            <person name="Desgranges E."/>
            <person name="Martin J."/>
            <person name="Schackwitz W."/>
            <person name="Kuo A."/>
            <person name="Salin G."/>
            <person name="Donnadieu C."/>
            <person name="Desdevises Y."/>
            <person name="Sanchez-Ferandin S."/>
            <person name="Moreau H."/>
            <person name="Rivals E."/>
            <person name="Grigoriev I.V."/>
            <person name="Grimsley N."/>
            <person name="Eyre-Walker A."/>
            <person name="Piganeau G."/>
        </authorList>
    </citation>
    <scope>NUCLEOTIDE SEQUENCE [LARGE SCALE GENOMIC DNA]</scope>
    <source>
        <strain evidence="5">RCC 1115</strain>
    </source>
</reference>
<dbReference type="Gene3D" id="3.30.1490.40">
    <property type="match status" value="1"/>
</dbReference>
<dbReference type="GO" id="GO:0043161">
    <property type="term" value="P:proteasome-mediated ubiquitin-dependent protein catabolic process"/>
    <property type="evidence" value="ECO:0007669"/>
    <property type="project" value="TreeGrafter"/>
</dbReference>
<feature type="region of interest" description="Disordered" evidence="1">
    <location>
        <begin position="462"/>
        <end position="498"/>
    </location>
</feature>
<sequence length="1178" mass="125188">MVADVERASRAPGEGGDDGGWQTAHHHGSRDQRSEEKRGSRKSQDDGSRKEHGDGKWRDGESGPRGTRRERQERRKEQGGPKGDWGKRDGRDQSSWGGKGRTEDASKGEDGGKGGGGSARQGSGRTQAREGIPTRPAGRGFTMGRGKNGGQALELSLGALQVSSVSDAFFEAVMAKKAASGQFADDDEAAKETEKAEKHGAKHRYDTAELVTILREMEAKNTCTIPAEVCAADVPLKTIKPGDPMWEITMLGRHGDWQKKEPVPEPKLATKTSDVPEWAQEGNTLADASNTDDAFLGTALPQLTEEERRGLMNLTSAPRAASPPKTSRFVALEEEETLMPHLSHLGGVMQQQLPPQAQQQPPVQTPSMPPMQMPPRVQQQQQLQQQQQQQIPPVPANVDWLYLDPTGQQQGPFSRQELIDWHQGGFFPNDLPCKPVDAPPGAPFMPLIELLQTGWRYRIPMQQAPPQQQKQQQQMGGLPPWLLQQHGQPSGAPQAPRGRTLEEIEQSQGLAKPQTSRSNVLADFAAGLGISSQAGGAPSQARGMSLADLEQRHMHDQASRQEVASADASAKWDAPPAARSVPSSSQPPLPAAPPPQARHPVQMPPRAEPEPETRAPSGPAWGGAAPAAAVPSAGKTLLDIQREEEARAAEAAAKAPPPNVNTAFGGAWGSSGTSVGKSLKEIQEEEARIAARRAAEAASQQQQMAAQASGGWAAAAATGVPAPKPLSQSTMGSIPTPSPRSAPTPLPKPIPSIGNAIAPLTQVAASGTIASPTGFPPLNNKQALRAWCKAQMSQLNNSDDMTLVDFLLGLPSAGEVQEYVALYLGKTPQANAFATELIRQKRADPSLAEGLGNGEIAAIAAQGSGGGATTFGDDNDDDSDAGWASASKKKGLRDVDNEASDDENSGPAPQEWYTGGASSGQAVIDPRERPEERLAAMFRGARERGAVDGTVDDLNPNAQKSSNGSFTGRARTLNSTGDEEEADVGQDASDGGVVSRVVTFWQNGFTVDDGPLRQFDDPANMAFMESIGRGEAPAELAPRNRLERVNINLMQRHEPYVPPKEPKYKAFSGSGRTLASDNTAAASASADAAPLVSSDWDVDESQPTTSIQIRLRDGSRLVAKFNTAHTVGHIRSFIAKSRPSESFGYSLQLSGFPPKTLDDNAATISDVPGLAGAVVIQR</sequence>
<accession>A0A1Y5IP66</accession>
<feature type="region of interest" description="Disordered" evidence="1">
    <location>
        <begin position="864"/>
        <end position="926"/>
    </location>
</feature>
<feature type="compositionally biased region" description="Low complexity" evidence="1">
    <location>
        <begin position="462"/>
        <end position="480"/>
    </location>
</feature>
<evidence type="ECO:0000256" key="1">
    <source>
        <dbReference type="SAM" id="MobiDB-lite"/>
    </source>
</evidence>
<feature type="region of interest" description="Disordered" evidence="1">
    <location>
        <begin position="716"/>
        <end position="753"/>
    </location>
</feature>
<dbReference type="SUPFAM" id="SSF54236">
    <property type="entry name" value="Ubiquitin-like"/>
    <property type="match status" value="1"/>
</dbReference>
<dbReference type="Gene3D" id="3.10.20.90">
    <property type="entry name" value="Phosphatidylinositol 3-kinase Catalytic Subunit, Chain A, domain 1"/>
    <property type="match status" value="1"/>
</dbReference>
<dbReference type="PROSITE" id="PS51399">
    <property type="entry name" value="SEP"/>
    <property type="match status" value="1"/>
</dbReference>
<evidence type="ECO:0000259" key="2">
    <source>
        <dbReference type="PROSITE" id="PS50033"/>
    </source>
</evidence>
<feature type="compositionally biased region" description="Low complexity" evidence="1">
    <location>
        <begin position="352"/>
        <end position="362"/>
    </location>
</feature>
<feature type="compositionally biased region" description="Basic and acidic residues" evidence="1">
    <location>
        <begin position="100"/>
        <end position="112"/>
    </location>
</feature>
<organism evidence="5">
    <name type="scientific">Ostreococcus tauri</name>
    <name type="common">Marine green alga</name>
    <dbReference type="NCBI Taxonomy" id="70448"/>
    <lineage>
        <taxon>Eukaryota</taxon>
        <taxon>Viridiplantae</taxon>
        <taxon>Chlorophyta</taxon>
        <taxon>Mamiellophyceae</taxon>
        <taxon>Mamiellales</taxon>
        <taxon>Bathycoccaceae</taxon>
        <taxon>Ostreococcus</taxon>
    </lineage>
</organism>
<feature type="domain" description="UBX" evidence="2">
    <location>
        <begin position="1100"/>
        <end position="1177"/>
    </location>
</feature>
<dbReference type="SMART" id="SM00166">
    <property type="entry name" value="UBX"/>
    <property type="match status" value="1"/>
</dbReference>
<feature type="region of interest" description="Disordered" evidence="1">
    <location>
        <begin position="1"/>
        <end position="147"/>
    </location>
</feature>
<feature type="compositionally biased region" description="Basic and acidic residues" evidence="1">
    <location>
        <begin position="29"/>
        <end position="92"/>
    </location>
</feature>
<dbReference type="Pfam" id="PF08059">
    <property type="entry name" value="SEP"/>
    <property type="match status" value="1"/>
</dbReference>
<evidence type="ECO:0000259" key="4">
    <source>
        <dbReference type="PROSITE" id="PS51399"/>
    </source>
</evidence>
<dbReference type="PANTHER" id="PTHR23333:SF20">
    <property type="entry name" value="NSFL1 COFACTOR P47"/>
    <property type="match status" value="1"/>
</dbReference>
<dbReference type="GO" id="GO:0005634">
    <property type="term" value="C:nucleus"/>
    <property type="evidence" value="ECO:0007669"/>
    <property type="project" value="TreeGrafter"/>
</dbReference>
<dbReference type="SUPFAM" id="SSF102848">
    <property type="entry name" value="NSFL1 (p97 ATPase) cofactor p47, SEP domain"/>
    <property type="match status" value="1"/>
</dbReference>
<feature type="compositionally biased region" description="Polar residues" evidence="1">
    <location>
        <begin position="726"/>
        <end position="735"/>
    </location>
</feature>
<evidence type="ECO:0000259" key="3">
    <source>
        <dbReference type="PROSITE" id="PS50829"/>
    </source>
</evidence>
<feature type="compositionally biased region" description="Low complexity" evidence="1">
    <location>
        <begin position="614"/>
        <end position="634"/>
    </location>
</feature>
<feature type="compositionally biased region" description="Low complexity" evidence="1">
    <location>
        <begin position="574"/>
        <end position="584"/>
    </location>
</feature>
<dbReference type="PROSITE" id="PS50033">
    <property type="entry name" value="UBX"/>
    <property type="match status" value="1"/>
</dbReference>
<feature type="compositionally biased region" description="Low complexity" evidence="1">
    <location>
        <begin position="374"/>
        <end position="391"/>
    </location>
</feature>
<feature type="region of interest" description="Disordered" evidence="1">
    <location>
        <begin position="946"/>
        <end position="989"/>
    </location>
</feature>
<dbReference type="GO" id="GO:0031468">
    <property type="term" value="P:nuclear membrane reassembly"/>
    <property type="evidence" value="ECO:0007669"/>
    <property type="project" value="TreeGrafter"/>
</dbReference>
<feature type="compositionally biased region" description="Pro residues" evidence="1">
    <location>
        <begin position="736"/>
        <end position="750"/>
    </location>
</feature>
<feature type="region of interest" description="Disordered" evidence="1">
    <location>
        <begin position="551"/>
        <end position="678"/>
    </location>
</feature>
<dbReference type="Gene3D" id="3.30.420.210">
    <property type="entry name" value="SEP domain"/>
    <property type="match status" value="1"/>
</dbReference>
<protein>
    <submittedName>
        <fullName evidence="5">Uncharacterized protein</fullName>
    </submittedName>
</protein>
<dbReference type="PROSITE" id="PS50829">
    <property type="entry name" value="GYF"/>
    <property type="match status" value="1"/>
</dbReference>
<dbReference type="InterPro" id="IPR001012">
    <property type="entry name" value="UBX_dom"/>
</dbReference>
<dbReference type="SUPFAM" id="SSF55277">
    <property type="entry name" value="GYF domain"/>
    <property type="match status" value="1"/>
</dbReference>
<dbReference type="InterPro" id="IPR029071">
    <property type="entry name" value="Ubiquitin-like_domsf"/>
</dbReference>
<evidence type="ECO:0000313" key="5">
    <source>
        <dbReference type="EMBL" id="OUS48765.1"/>
    </source>
</evidence>
<feature type="domain" description="GYF" evidence="3">
    <location>
        <begin position="397"/>
        <end position="448"/>
    </location>
</feature>
<feature type="compositionally biased region" description="Pro residues" evidence="1">
    <location>
        <begin position="363"/>
        <end position="373"/>
    </location>
</feature>
<feature type="compositionally biased region" description="Polar residues" evidence="1">
    <location>
        <begin position="956"/>
        <end position="976"/>
    </location>
</feature>
<dbReference type="CDD" id="cd01770">
    <property type="entry name" value="UBX_UBXN2"/>
    <property type="match status" value="1"/>
</dbReference>
<dbReference type="Pfam" id="PF00789">
    <property type="entry name" value="UBX"/>
    <property type="match status" value="1"/>
</dbReference>
<dbReference type="FunFam" id="3.30.420.210:FF:000002">
    <property type="entry name" value="UBX domain-containing protein 1"/>
    <property type="match status" value="1"/>
</dbReference>
<dbReference type="InterPro" id="IPR003169">
    <property type="entry name" value="GYF"/>
</dbReference>
<dbReference type="EMBL" id="KZ155772">
    <property type="protein sequence ID" value="OUS48765.1"/>
    <property type="molecule type" value="Genomic_DNA"/>
</dbReference>
<dbReference type="PANTHER" id="PTHR23333">
    <property type="entry name" value="UBX DOMAIN CONTAINING PROTEIN"/>
    <property type="match status" value="1"/>
</dbReference>
<dbReference type="Proteomes" id="UP000195557">
    <property type="component" value="Unassembled WGS sequence"/>
</dbReference>
<feature type="domain" description="SEP" evidence="4">
    <location>
        <begin position="993"/>
        <end position="1057"/>
    </location>
</feature>
<dbReference type="AlphaFoldDB" id="A0A1Y5IP66"/>
<name>A0A1Y5IP66_OSTTA</name>
<dbReference type="GO" id="GO:0007030">
    <property type="term" value="P:Golgi organization"/>
    <property type="evidence" value="ECO:0007669"/>
    <property type="project" value="TreeGrafter"/>
</dbReference>
<gene>
    <name evidence="5" type="ORF">BE221DRAFT_143716</name>
</gene>
<dbReference type="InterPro" id="IPR012989">
    <property type="entry name" value="SEP_domain"/>
</dbReference>
<dbReference type="GO" id="GO:0043130">
    <property type="term" value="F:ubiquitin binding"/>
    <property type="evidence" value="ECO:0007669"/>
    <property type="project" value="TreeGrafter"/>
</dbReference>
<dbReference type="GO" id="GO:0061025">
    <property type="term" value="P:membrane fusion"/>
    <property type="evidence" value="ECO:0007669"/>
    <property type="project" value="TreeGrafter"/>
</dbReference>
<dbReference type="eggNOG" id="ENOG502SD31">
    <property type="taxonomic scope" value="Eukaryota"/>
</dbReference>
<feature type="region of interest" description="Disordered" evidence="1">
    <location>
        <begin position="352"/>
        <end position="391"/>
    </location>
</feature>
<dbReference type="GO" id="GO:0005829">
    <property type="term" value="C:cytosol"/>
    <property type="evidence" value="ECO:0007669"/>
    <property type="project" value="TreeGrafter"/>
</dbReference>
<dbReference type="SMART" id="SM00553">
    <property type="entry name" value="SEP"/>
    <property type="match status" value="1"/>
</dbReference>
<proteinExistence type="predicted"/>
<dbReference type="SMART" id="SM00444">
    <property type="entry name" value="GYF"/>
    <property type="match status" value="1"/>
</dbReference>
<dbReference type="InterPro" id="IPR035445">
    <property type="entry name" value="GYF-like_dom_sf"/>
</dbReference>
<dbReference type="GO" id="GO:0000045">
    <property type="term" value="P:autophagosome assembly"/>
    <property type="evidence" value="ECO:0007669"/>
    <property type="project" value="TreeGrafter"/>
</dbReference>
<dbReference type="Pfam" id="PF02213">
    <property type="entry name" value="GYF"/>
    <property type="match status" value="1"/>
</dbReference>
<dbReference type="InterPro" id="IPR036241">
    <property type="entry name" value="NSFL1C_SEP_dom_sf"/>
</dbReference>